<dbReference type="STRING" id="1108595.BKX93_01855"/>
<sequence>MRLYLSPDRYYAIAIQLDLFDRPVIVRAWGGRGSRRGGMATEPFSTARLKDIDRRRRRHGYQLHRPN</sequence>
<evidence type="ECO:0008006" key="3">
    <source>
        <dbReference type="Google" id="ProtNLM"/>
    </source>
</evidence>
<evidence type="ECO:0000313" key="2">
    <source>
        <dbReference type="Proteomes" id="UP000178776"/>
    </source>
</evidence>
<name>A0A1D9LC71_9NEIS</name>
<proteinExistence type="predicted"/>
<dbReference type="EMBL" id="CP017707">
    <property type="protein sequence ID" value="AOZ48862.1"/>
    <property type="molecule type" value="Genomic_DNA"/>
</dbReference>
<gene>
    <name evidence="1" type="ORF">BKX93_01855</name>
</gene>
<evidence type="ECO:0000313" key="1">
    <source>
        <dbReference type="EMBL" id="AOZ48862.1"/>
    </source>
</evidence>
<dbReference type="Proteomes" id="UP000178776">
    <property type="component" value="Chromosome"/>
</dbReference>
<reference evidence="1 2" key="1">
    <citation type="submission" date="2016-10" db="EMBL/GenBank/DDBJ databases">
        <title>Chromobacterium muskegensis sp. nov., an insecticidal bacterium isolated from Sphagnum bogs.</title>
        <authorList>
            <person name="Sparks M.E."/>
            <person name="Blackburn M.B."/>
            <person name="Gundersen-Rindal D.E."/>
            <person name="Mitchell A."/>
            <person name="Farrar R."/>
            <person name="Kuhar D."/>
        </authorList>
    </citation>
    <scope>NUCLEOTIDE SEQUENCE [LARGE SCALE GENOMIC DNA]</scope>
    <source>
        <strain evidence="1 2">21-1</strain>
    </source>
</reference>
<dbReference type="KEGG" id="cvc:BKX93_01855"/>
<organism evidence="1 2">
    <name type="scientific">Chromobacterium vaccinii</name>
    <dbReference type="NCBI Taxonomy" id="1108595"/>
    <lineage>
        <taxon>Bacteria</taxon>
        <taxon>Pseudomonadati</taxon>
        <taxon>Pseudomonadota</taxon>
        <taxon>Betaproteobacteria</taxon>
        <taxon>Neisseriales</taxon>
        <taxon>Chromobacteriaceae</taxon>
        <taxon>Chromobacterium</taxon>
    </lineage>
</organism>
<accession>A0A1D9LC71</accession>
<protein>
    <recommendedName>
        <fullName evidence="3">WGR domain-containing protein</fullName>
    </recommendedName>
</protein>
<dbReference type="AlphaFoldDB" id="A0A1D9LC71"/>